<keyword evidence="2" id="KW-0238">DNA-binding</keyword>
<feature type="region of interest" description="Disordered" evidence="4">
    <location>
        <begin position="1"/>
        <end position="22"/>
    </location>
</feature>
<keyword evidence="3" id="KW-0804">Transcription</keyword>
<dbReference type="Gene3D" id="1.10.10.10">
    <property type="entry name" value="Winged helix-like DNA-binding domain superfamily/Winged helix DNA-binding domain"/>
    <property type="match status" value="1"/>
</dbReference>
<name>A0A8J2TVG8_9MICO</name>
<evidence type="ECO:0000256" key="1">
    <source>
        <dbReference type="ARBA" id="ARBA00023015"/>
    </source>
</evidence>
<evidence type="ECO:0000259" key="6">
    <source>
        <dbReference type="PROSITE" id="PS51078"/>
    </source>
</evidence>
<dbReference type="GO" id="GO:0003700">
    <property type="term" value="F:DNA-binding transcription factor activity"/>
    <property type="evidence" value="ECO:0007669"/>
    <property type="project" value="TreeGrafter"/>
</dbReference>
<sequence>MSTAAYRPDQRGSGETGWRTTAREEGVATLQRAFAVLEEVSASGSISARELSERLSIPLPSVYRLLNELVAAGYLVHLRAEHSFELGHKVFGLGLSLQRRIVAPSPVRRVIDELHRTLGMAAYFAVYRGLDVVLTYLSDCPSHPRLTPLRFGFHEAAHATAFGKIMLGGMSAPERDAYFEGHSLRPLTPRTITERETLEAHLLDVATRGLAWEQEEFVPGQTCAAVGVRNGSGLVIGSVAVSMPARNAEDRPRQVESCLREYAGHASRYLRSGSTQLGSP</sequence>
<proteinExistence type="predicted"/>
<dbReference type="Pfam" id="PF09339">
    <property type="entry name" value="HTH_IclR"/>
    <property type="match status" value="1"/>
</dbReference>
<dbReference type="PROSITE" id="PS51078">
    <property type="entry name" value="ICLR_ED"/>
    <property type="match status" value="1"/>
</dbReference>
<dbReference type="PANTHER" id="PTHR30136:SF24">
    <property type="entry name" value="HTH-TYPE TRANSCRIPTIONAL REPRESSOR ALLR"/>
    <property type="match status" value="1"/>
</dbReference>
<dbReference type="RefSeq" id="WP_188549259.1">
    <property type="nucleotide sequence ID" value="NZ_BMFY01000002.1"/>
</dbReference>
<evidence type="ECO:0000259" key="5">
    <source>
        <dbReference type="PROSITE" id="PS51077"/>
    </source>
</evidence>
<reference evidence="7" key="1">
    <citation type="journal article" date="2014" name="Int. J. Syst. Evol. Microbiol.">
        <title>Complete genome sequence of Corynebacterium casei LMG S-19264T (=DSM 44701T), isolated from a smear-ripened cheese.</title>
        <authorList>
            <consortium name="US DOE Joint Genome Institute (JGI-PGF)"/>
            <person name="Walter F."/>
            <person name="Albersmeier A."/>
            <person name="Kalinowski J."/>
            <person name="Ruckert C."/>
        </authorList>
    </citation>
    <scope>NUCLEOTIDE SEQUENCE</scope>
    <source>
        <strain evidence="7">CGMCC 1.12785</strain>
    </source>
</reference>
<reference evidence="7" key="2">
    <citation type="submission" date="2020-09" db="EMBL/GenBank/DDBJ databases">
        <authorList>
            <person name="Sun Q."/>
            <person name="Zhou Y."/>
        </authorList>
    </citation>
    <scope>NUCLEOTIDE SEQUENCE</scope>
    <source>
        <strain evidence="7">CGMCC 1.12785</strain>
    </source>
</reference>
<dbReference type="Pfam" id="PF01614">
    <property type="entry name" value="IclR_C"/>
    <property type="match status" value="1"/>
</dbReference>
<dbReference type="EMBL" id="BMFY01000002">
    <property type="protein sequence ID" value="GGA04635.1"/>
    <property type="molecule type" value="Genomic_DNA"/>
</dbReference>
<dbReference type="InterPro" id="IPR036388">
    <property type="entry name" value="WH-like_DNA-bd_sf"/>
</dbReference>
<dbReference type="SUPFAM" id="SSF55781">
    <property type="entry name" value="GAF domain-like"/>
    <property type="match status" value="1"/>
</dbReference>
<evidence type="ECO:0000256" key="3">
    <source>
        <dbReference type="ARBA" id="ARBA00023163"/>
    </source>
</evidence>
<dbReference type="SUPFAM" id="SSF46785">
    <property type="entry name" value="Winged helix' DNA-binding domain"/>
    <property type="match status" value="1"/>
</dbReference>
<dbReference type="SMART" id="SM00346">
    <property type="entry name" value="HTH_ICLR"/>
    <property type="match status" value="1"/>
</dbReference>
<dbReference type="GO" id="GO:0045892">
    <property type="term" value="P:negative regulation of DNA-templated transcription"/>
    <property type="evidence" value="ECO:0007669"/>
    <property type="project" value="TreeGrafter"/>
</dbReference>
<dbReference type="GO" id="GO:0003677">
    <property type="term" value="F:DNA binding"/>
    <property type="evidence" value="ECO:0007669"/>
    <property type="project" value="UniProtKB-KW"/>
</dbReference>
<dbReference type="InterPro" id="IPR014757">
    <property type="entry name" value="Tscrpt_reg_IclR_C"/>
</dbReference>
<keyword evidence="8" id="KW-1185">Reference proteome</keyword>
<evidence type="ECO:0000313" key="7">
    <source>
        <dbReference type="EMBL" id="GGA04635.1"/>
    </source>
</evidence>
<accession>A0A8J2TVG8</accession>
<dbReference type="PANTHER" id="PTHR30136">
    <property type="entry name" value="HELIX-TURN-HELIX TRANSCRIPTIONAL REGULATOR, ICLR FAMILY"/>
    <property type="match status" value="1"/>
</dbReference>
<protein>
    <submittedName>
        <fullName evidence="7">Transcriptional regulator</fullName>
    </submittedName>
</protein>
<feature type="domain" description="IclR-ED" evidence="6">
    <location>
        <begin position="89"/>
        <end position="272"/>
    </location>
</feature>
<gene>
    <name evidence="7" type="ORF">GCM10011333_03950</name>
</gene>
<dbReference type="InterPro" id="IPR036390">
    <property type="entry name" value="WH_DNA-bd_sf"/>
</dbReference>
<evidence type="ECO:0000313" key="8">
    <source>
        <dbReference type="Proteomes" id="UP000616114"/>
    </source>
</evidence>
<evidence type="ECO:0000256" key="2">
    <source>
        <dbReference type="ARBA" id="ARBA00023125"/>
    </source>
</evidence>
<feature type="domain" description="HTH iclR-type" evidence="5">
    <location>
        <begin position="27"/>
        <end position="88"/>
    </location>
</feature>
<dbReference type="PROSITE" id="PS51077">
    <property type="entry name" value="HTH_ICLR"/>
    <property type="match status" value="1"/>
</dbReference>
<dbReference type="InterPro" id="IPR050707">
    <property type="entry name" value="HTH_MetabolicPath_Reg"/>
</dbReference>
<dbReference type="AlphaFoldDB" id="A0A8J2TVG8"/>
<keyword evidence="1" id="KW-0805">Transcription regulation</keyword>
<dbReference type="Proteomes" id="UP000616114">
    <property type="component" value="Unassembled WGS sequence"/>
</dbReference>
<comment type="caution">
    <text evidence="7">The sequence shown here is derived from an EMBL/GenBank/DDBJ whole genome shotgun (WGS) entry which is preliminary data.</text>
</comment>
<dbReference type="InterPro" id="IPR005471">
    <property type="entry name" value="Tscrpt_reg_IclR_N"/>
</dbReference>
<dbReference type="Gene3D" id="3.30.450.40">
    <property type="match status" value="1"/>
</dbReference>
<dbReference type="InterPro" id="IPR029016">
    <property type="entry name" value="GAF-like_dom_sf"/>
</dbReference>
<organism evidence="7 8">
    <name type="scientific">Sediminivirga luteola</name>
    <dbReference type="NCBI Taxonomy" id="1774748"/>
    <lineage>
        <taxon>Bacteria</taxon>
        <taxon>Bacillati</taxon>
        <taxon>Actinomycetota</taxon>
        <taxon>Actinomycetes</taxon>
        <taxon>Micrococcales</taxon>
        <taxon>Brevibacteriaceae</taxon>
        <taxon>Sediminivirga</taxon>
    </lineage>
</organism>
<evidence type="ECO:0000256" key="4">
    <source>
        <dbReference type="SAM" id="MobiDB-lite"/>
    </source>
</evidence>